<reference evidence="5" key="1">
    <citation type="submission" date="2017-02" db="EMBL/GenBank/DDBJ databases">
        <authorList>
            <person name="Varghese N."/>
            <person name="Submissions S."/>
        </authorList>
    </citation>
    <scope>NUCLEOTIDE SEQUENCE [LARGE SCALE GENOMIC DNA]</scope>
    <source>
        <strain evidence="5">VKM Ac-2052</strain>
    </source>
</reference>
<evidence type="ECO:0000256" key="1">
    <source>
        <dbReference type="SAM" id="MobiDB-lite"/>
    </source>
</evidence>
<evidence type="ECO:0000259" key="3">
    <source>
        <dbReference type="Pfam" id="PF19077"/>
    </source>
</evidence>
<feature type="compositionally biased region" description="Low complexity" evidence="1">
    <location>
        <begin position="335"/>
        <end position="348"/>
    </location>
</feature>
<dbReference type="AlphaFoldDB" id="A0A1T4YCS7"/>
<feature type="compositionally biased region" description="Low complexity" evidence="1">
    <location>
        <begin position="357"/>
        <end position="380"/>
    </location>
</feature>
<dbReference type="Pfam" id="PF19077">
    <property type="entry name" value="Big_13"/>
    <property type="match status" value="1"/>
</dbReference>
<feature type="transmembrane region" description="Helical" evidence="2">
    <location>
        <begin position="618"/>
        <end position="638"/>
    </location>
</feature>
<feature type="transmembrane region" description="Helical" evidence="2">
    <location>
        <begin position="678"/>
        <end position="702"/>
    </location>
</feature>
<feature type="transmembrane region" description="Helical" evidence="2">
    <location>
        <begin position="471"/>
        <end position="490"/>
    </location>
</feature>
<sequence length="718" mass="71856">MTHLPGTPSSAAQRRRAAALSTASALFGVWLLAVIFVAPGTAAVAAETDPPPTSPPDSTVVATPVIERPAASALVGDEIPFSGTAEPDSGIDLYSDSGGQPLCSVITDKSGAWSCEVTLPSTPSVTVRAVQSVAGQSTETSVEISVLNAPTAGAAGSGTVSNGTIMGEGLAGATVTAVVGEVSCAATVDSTGTWFCALPVGLTSGSYQLTASQVAPWSGGRSSSSSRPSTLTIDVDAPAPPGVTIPADSIQASGATFSGDGEDGATVTLFAGPHSLCQAVVAGGRWSCTSAAIDAGTYDVSAIQQDVAGNISDESARVSVTFAGAPTPPAPTEQPTPSATQPPSNSTAIPSIPDGDPTAAAPQQPQAQQGTTTGAPPATASGGWSASTRFSAGMQPAFGTAGSIDWTLALGIGLAMVALLAVPARLLAGTLRGLRAAPEPRSEGAGRLTGRNRSRYQEYETAPELAWNTRVTGGFALIASATITVLSAPVTDEPAYLRLLVAAVLGIFVVNAVAVLVPRLLARSVFDVTVGIRLRPLFLLVSVGATILSRVLDLDPALVFGIVFGLGLSLTASRRALGRLAALQIGALLAVGTTAFLISGSIASAAGPGTAGAFLSEFVNTVALASLGGAAILLLPIADLPGRHILRWKPIVWLLLALAGFTLLAGVLSSALEGLGGGAGLILLALASLTFAAVCVAIWLWVKFVRAPAHDESSTPTT</sequence>
<feature type="region of interest" description="Disordered" evidence="1">
    <location>
        <begin position="322"/>
        <end position="387"/>
    </location>
</feature>
<feature type="transmembrane region" description="Helical" evidence="2">
    <location>
        <begin position="534"/>
        <end position="551"/>
    </location>
</feature>
<organism evidence="4 5">
    <name type="scientific">Agreia bicolorata</name>
    <dbReference type="NCBI Taxonomy" id="110935"/>
    <lineage>
        <taxon>Bacteria</taxon>
        <taxon>Bacillati</taxon>
        <taxon>Actinomycetota</taxon>
        <taxon>Actinomycetes</taxon>
        <taxon>Micrococcales</taxon>
        <taxon>Microbacteriaceae</taxon>
        <taxon>Agreia</taxon>
    </lineage>
</organism>
<protein>
    <recommendedName>
        <fullName evidence="3">Bacterial Ig-like domain-containing protein</fullName>
    </recommendedName>
</protein>
<dbReference type="Gene3D" id="2.60.40.10">
    <property type="entry name" value="Immunoglobulins"/>
    <property type="match status" value="3"/>
</dbReference>
<keyword evidence="2" id="KW-1133">Transmembrane helix</keyword>
<proteinExistence type="predicted"/>
<evidence type="ECO:0000256" key="2">
    <source>
        <dbReference type="SAM" id="Phobius"/>
    </source>
</evidence>
<gene>
    <name evidence="4" type="ORF">SAMN06295879_2844</name>
</gene>
<keyword evidence="2" id="KW-0472">Membrane</keyword>
<evidence type="ECO:0000313" key="5">
    <source>
        <dbReference type="Proteomes" id="UP000189735"/>
    </source>
</evidence>
<accession>A0A1T4YCS7</accession>
<dbReference type="InterPro" id="IPR044016">
    <property type="entry name" value="Big_13"/>
</dbReference>
<feature type="transmembrane region" description="Helical" evidence="2">
    <location>
        <begin position="406"/>
        <end position="428"/>
    </location>
</feature>
<dbReference type="Proteomes" id="UP000189735">
    <property type="component" value="Unassembled WGS sequence"/>
</dbReference>
<name>A0A1T4YCS7_9MICO</name>
<feature type="transmembrane region" description="Helical" evidence="2">
    <location>
        <begin position="496"/>
        <end position="522"/>
    </location>
</feature>
<feature type="domain" description="Bacterial Ig-like" evidence="3">
    <location>
        <begin position="255"/>
        <end position="320"/>
    </location>
</feature>
<feature type="transmembrane region" description="Helical" evidence="2">
    <location>
        <begin position="650"/>
        <end position="672"/>
    </location>
</feature>
<dbReference type="GO" id="GO:0005975">
    <property type="term" value="P:carbohydrate metabolic process"/>
    <property type="evidence" value="ECO:0007669"/>
    <property type="project" value="UniProtKB-ARBA"/>
</dbReference>
<dbReference type="EMBL" id="FUYG01000007">
    <property type="protein sequence ID" value="SKA99579.1"/>
    <property type="molecule type" value="Genomic_DNA"/>
</dbReference>
<feature type="transmembrane region" description="Helical" evidence="2">
    <location>
        <begin position="557"/>
        <end position="573"/>
    </location>
</feature>
<dbReference type="InterPro" id="IPR013783">
    <property type="entry name" value="Ig-like_fold"/>
</dbReference>
<keyword evidence="2" id="KW-0812">Transmembrane</keyword>
<evidence type="ECO:0000313" key="4">
    <source>
        <dbReference type="EMBL" id="SKA99579.1"/>
    </source>
</evidence>
<feature type="transmembrane region" description="Helical" evidence="2">
    <location>
        <begin position="585"/>
        <end position="606"/>
    </location>
</feature>
<dbReference type="RefSeq" id="WP_176141304.1">
    <property type="nucleotide sequence ID" value="NZ_FUYG01000007.1"/>
</dbReference>